<evidence type="ECO:0000256" key="1">
    <source>
        <dbReference type="SAM" id="SignalP"/>
    </source>
</evidence>
<evidence type="ECO:0000313" key="2">
    <source>
        <dbReference type="EMBL" id="CAB3231693.1"/>
    </source>
</evidence>
<proteinExistence type="predicted"/>
<dbReference type="EMBL" id="CADEBC010000473">
    <property type="protein sequence ID" value="CAB3231693.1"/>
    <property type="molecule type" value="Genomic_DNA"/>
</dbReference>
<evidence type="ECO:0000313" key="3">
    <source>
        <dbReference type="EMBL" id="CAB3234926.1"/>
    </source>
</evidence>
<reference evidence="4 5" key="1">
    <citation type="submission" date="2020-04" db="EMBL/GenBank/DDBJ databases">
        <authorList>
            <person name="Wallbank WR R."/>
            <person name="Pardo Diaz C."/>
            <person name="Kozak K."/>
            <person name="Martin S."/>
            <person name="Jiggins C."/>
            <person name="Moest M."/>
            <person name="Warren A I."/>
            <person name="Byers J.R.P. K."/>
            <person name="Montejo-Kovacevich G."/>
            <person name="Yen C E."/>
        </authorList>
    </citation>
    <scope>NUCLEOTIDE SEQUENCE [LARGE SCALE GENOMIC DNA]</scope>
</reference>
<keyword evidence="4" id="KW-1185">Reference proteome</keyword>
<dbReference type="AlphaFoldDB" id="A0A8S0ZPZ2"/>
<dbReference type="Proteomes" id="UP000494106">
    <property type="component" value="Unassembled WGS sequence"/>
</dbReference>
<keyword evidence="1" id="KW-0732">Signal</keyword>
<name>A0A8S0ZPZ2_ARCPL</name>
<evidence type="ECO:0000313" key="5">
    <source>
        <dbReference type="Proteomes" id="UP000494256"/>
    </source>
</evidence>
<feature type="chain" id="PRO_5036434275" evidence="1">
    <location>
        <begin position="21"/>
        <end position="68"/>
    </location>
</feature>
<feature type="signal peptide" evidence="1">
    <location>
        <begin position="1"/>
        <end position="20"/>
    </location>
</feature>
<organism evidence="3 5">
    <name type="scientific">Arctia plantaginis</name>
    <name type="common">Wood tiger moth</name>
    <name type="synonym">Phalaena plantaginis</name>
    <dbReference type="NCBI Taxonomy" id="874455"/>
    <lineage>
        <taxon>Eukaryota</taxon>
        <taxon>Metazoa</taxon>
        <taxon>Ecdysozoa</taxon>
        <taxon>Arthropoda</taxon>
        <taxon>Hexapoda</taxon>
        <taxon>Insecta</taxon>
        <taxon>Pterygota</taxon>
        <taxon>Neoptera</taxon>
        <taxon>Endopterygota</taxon>
        <taxon>Lepidoptera</taxon>
        <taxon>Glossata</taxon>
        <taxon>Ditrysia</taxon>
        <taxon>Noctuoidea</taxon>
        <taxon>Erebidae</taxon>
        <taxon>Arctiinae</taxon>
        <taxon>Arctia</taxon>
    </lineage>
</organism>
<comment type="caution">
    <text evidence="3">The sequence shown here is derived from an EMBL/GenBank/DDBJ whole genome shotgun (WGS) entry which is preliminary data.</text>
</comment>
<dbReference type="Proteomes" id="UP000494256">
    <property type="component" value="Unassembled WGS sequence"/>
</dbReference>
<protein>
    <submittedName>
        <fullName evidence="3">Uncharacterized protein</fullName>
    </submittedName>
</protein>
<gene>
    <name evidence="2" type="ORF">APLA_LOCUS4556</name>
    <name evidence="3" type="ORF">APLA_LOCUS6806</name>
</gene>
<dbReference type="EMBL" id="CADEBD010000297">
    <property type="protein sequence ID" value="CAB3234926.1"/>
    <property type="molecule type" value="Genomic_DNA"/>
</dbReference>
<evidence type="ECO:0000313" key="4">
    <source>
        <dbReference type="Proteomes" id="UP000494106"/>
    </source>
</evidence>
<dbReference type="EMBL" id="CADEBD010000297">
    <property type="protein sequence ID" value="CAB3234927.1"/>
    <property type="molecule type" value="Genomic_DNA"/>
</dbReference>
<accession>A0A8S0ZPZ2</accession>
<sequence>MKFFAFFFVALAAILALVGADSLRGEQPVDRVVRSAAPGKHGGGGHGGGGYGGGYGGGGYGHGYGHKG</sequence>